<sequence>MALTIRKANWLNSNGLGNSLLLSNRDADQLLALSIWVLRAATFRGDALRWQSRLLLLGFFFLTRTFFCRIDPSADPLSDLNNLTSQEAARTRRRDFVTHLG</sequence>
<organism evidence="1 2">
    <name type="scientific">Stappia taiwanensis</name>
    <dbReference type="NCBI Taxonomy" id="992267"/>
    <lineage>
        <taxon>Bacteria</taxon>
        <taxon>Pseudomonadati</taxon>
        <taxon>Pseudomonadota</taxon>
        <taxon>Alphaproteobacteria</taxon>
        <taxon>Hyphomicrobiales</taxon>
        <taxon>Stappiaceae</taxon>
        <taxon>Stappia</taxon>
    </lineage>
</organism>
<proteinExistence type="predicted"/>
<keyword evidence="2" id="KW-1185">Reference proteome</keyword>
<protein>
    <submittedName>
        <fullName evidence="1">Uncharacterized protein</fullName>
    </submittedName>
</protein>
<dbReference type="AlphaFoldDB" id="A0A838Y3X8"/>
<reference evidence="1 2" key="1">
    <citation type="submission" date="2020-07" db="EMBL/GenBank/DDBJ databases">
        <authorList>
            <person name="Li M."/>
        </authorList>
    </citation>
    <scope>NUCLEOTIDE SEQUENCE [LARGE SCALE GENOMIC DNA]</scope>
    <source>
        <strain evidence="1 2">DSM 23284</strain>
    </source>
</reference>
<dbReference type="Proteomes" id="UP000559404">
    <property type="component" value="Unassembled WGS sequence"/>
</dbReference>
<accession>A0A838Y3X8</accession>
<reference evidence="1 2" key="2">
    <citation type="submission" date="2020-08" db="EMBL/GenBank/DDBJ databases">
        <title>Stappia taiwanensis sp. nov., isolated from a coastal thermal spring.</title>
        <authorList>
            <person name="Kampfer P."/>
        </authorList>
    </citation>
    <scope>NUCLEOTIDE SEQUENCE [LARGE SCALE GENOMIC DNA]</scope>
    <source>
        <strain evidence="1 2">DSM 23284</strain>
    </source>
</reference>
<evidence type="ECO:0000313" key="2">
    <source>
        <dbReference type="Proteomes" id="UP000559404"/>
    </source>
</evidence>
<gene>
    <name evidence="1" type="ORF">H1W37_18075</name>
</gene>
<dbReference type="RefSeq" id="WP_181761771.1">
    <property type="nucleotide sequence ID" value="NZ_BMCR01000005.1"/>
</dbReference>
<dbReference type="EMBL" id="JACEON010000021">
    <property type="protein sequence ID" value="MBA4613570.1"/>
    <property type="molecule type" value="Genomic_DNA"/>
</dbReference>
<comment type="caution">
    <text evidence="1">The sequence shown here is derived from an EMBL/GenBank/DDBJ whole genome shotgun (WGS) entry which is preliminary data.</text>
</comment>
<evidence type="ECO:0000313" key="1">
    <source>
        <dbReference type="EMBL" id="MBA4613570.1"/>
    </source>
</evidence>
<name>A0A838Y3X8_9HYPH</name>